<comment type="caution">
    <text evidence="4">The sequence shown here is derived from an EMBL/GenBank/DDBJ whole genome shotgun (WGS) entry which is preliminary data.</text>
</comment>
<accession>A0A428ZKI8</accession>
<dbReference type="Gene3D" id="3.40.50.300">
    <property type="entry name" value="P-loop containing nucleotide triphosphate hydrolases"/>
    <property type="match status" value="1"/>
</dbReference>
<evidence type="ECO:0000313" key="4">
    <source>
        <dbReference type="EMBL" id="RSM88575.1"/>
    </source>
</evidence>
<dbReference type="CDD" id="cd06170">
    <property type="entry name" value="LuxR_C_like"/>
    <property type="match status" value="1"/>
</dbReference>
<dbReference type="InterPro" id="IPR000792">
    <property type="entry name" value="Tscrpt_reg_LuxR_C"/>
</dbReference>
<reference evidence="4 5" key="1">
    <citation type="submission" date="2018-05" db="EMBL/GenBank/DDBJ databases">
        <title>Evolution of GPA BGCs.</title>
        <authorList>
            <person name="Waglechner N."/>
            <person name="Wright G.D."/>
        </authorList>
    </citation>
    <scope>NUCLEOTIDE SEQUENCE [LARGE SCALE GENOMIC DNA]</scope>
    <source>
        <strain evidence="4 5">A82846</strain>
    </source>
</reference>
<keyword evidence="1" id="KW-0547">Nucleotide-binding</keyword>
<dbReference type="SUPFAM" id="SSF52540">
    <property type="entry name" value="P-loop containing nucleoside triphosphate hydrolases"/>
    <property type="match status" value="1"/>
</dbReference>
<dbReference type="GO" id="GO:0005524">
    <property type="term" value="F:ATP binding"/>
    <property type="evidence" value="ECO:0007669"/>
    <property type="project" value="UniProtKB-KW"/>
</dbReference>
<feature type="domain" description="HTH luxR-type" evidence="3">
    <location>
        <begin position="808"/>
        <end position="871"/>
    </location>
</feature>
<evidence type="ECO:0000256" key="1">
    <source>
        <dbReference type="ARBA" id="ARBA00022741"/>
    </source>
</evidence>
<dbReference type="Proteomes" id="UP000287547">
    <property type="component" value="Unassembled WGS sequence"/>
</dbReference>
<dbReference type="SMART" id="SM00421">
    <property type="entry name" value="HTH_LUXR"/>
    <property type="match status" value="1"/>
</dbReference>
<dbReference type="SUPFAM" id="SSF46894">
    <property type="entry name" value="C-terminal effector domain of the bipartite response regulators"/>
    <property type="match status" value="1"/>
</dbReference>
<organism evidence="4 5">
    <name type="scientific">Kibdelosporangium aridum</name>
    <dbReference type="NCBI Taxonomy" id="2030"/>
    <lineage>
        <taxon>Bacteria</taxon>
        <taxon>Bacillati</taxon>
        <taxon>Actinomycetota</taxon>
        <taxon>Actinomycetes</taxon>
        <taxon>Pseudonocardiales</taxon>
        <taxon>Pseudonocardiaceae</taxon>
        <taxon>Kibdelosporangium</taxon>
    </lineage>
</organism>
<name>A0A428ZKI8_KIBAR</name>
<dbReference type="PANTHER" id="PTHR16305:SF35">
    <property type="entry name" value="TRANSCRIPTIONAL ACTIVATOR DOMAIN"/>
    <property type="match status" value="1"/>
</dbReference>
<dbReference type="Pfam" id="PF13191">
    <property type="entry name" value="AAA_16"/>
    <property type="match status" value="1"/>
</dbReference>
<gene>
    <name evidence="4" type="ORF">DMH04_08025</name>
</gene>
<dbReference type="GO" id="GO:0005737">
    <property type="term" value="C:cytoplasm"/>
    <property type="evidence" value="ECO:0007669"/>
    <property type="project" value="TreeGrafter"/>
</dbReference>
<keyword evidence="2" id="KW-0067">ATP-binding</keyword>
<dbReference type="GO" id="GO:0004016">
    <property type="term" value="F:adenylate cyclase activity"/>
    <property type="evidence" value="ECO:0007669"/>
    <property type="project" value="TreeGrafter"/>
</dbReference>
<dbReference type="GO" id="GO:0003677">
    <property type="term" value="F:DNA binding"/>
    <property type="evidence" value="ECO:0007669"/>
    <property type="project" value="InterPro"/>
</dbReference>
<dbReference type="PRINTS" id="PR00038">
    <property type="entry name" value="HTHLUXR"/>
</dbReference>
<evidence type="ECO:0000313" key="5">
    <source>
        <dbReference type="Proteomes" id="UP000287547"/>
    </source>
</evidence>
<dbReference type="PROSITE" id="PS50043">
    <property type="entry name" value="HTH_LUXR_2"/>
    <property type="match status" value="1"/>
</dbReference>
<dbReference type="GO" id="GO:0006355">
    <property type="term" value="P:regulation of DNA-templated transcription"/>
    <property type="evidence" value="ECO:0007669"/>
    <property type="project" value="InterPro"/>
</dbReference>
<dbReference type="InterPro" id="IPR041664">
    <property type="entry name" value="AAA_16"/>
</dbReference>
<dbReference type="AlphaFoldDB" id="A0A428ZKI8"/>
<dbReference type="InterPro" id="IPR036388">
    <property type="entry name" value="WH-like_DNA-bd_sf"/>
</dbReference>
<proteinExistence type="predicted"/>
<dbReference type="InterPro" id="IPR027417">
    <property type="entry name" value="P-loop_NTPase"/>
</dbReference>
<sequence>MIDRRLRSGAEQPICRRHAVMGELGTPVIIGREAELARVTSLLDRRASGLLVEGTIGIGKSTIVAAAVAQAQARDWTVLQCSPASTETGYAYAGLADLITELPAIPAVQRRALEVATHRADADQPADPHVVAAATVSVLRALAAQKPVLLVVDDVQWLDRETAAVLDFASRRLGGAPVALLVARRAEHAGAPLWGLEEQLWLSGMTEAELYGVVHHQLGRSLPRPVLTRLNAVCQGNPLMAVEMAKGLLPDWLVPPRPLAGDVLLAASAMTSPTVEGLRAALDDDVTAGLEAGELAGLIEVHGNTVTFGHPLFAAVIYGEAPAPRRRAVHRRLAKVESDPRHLALSILGPDESVAQTLENAALDAEPMVAAELLTLSRSRTPSHATAADGRRVVLLAEALFSSGDLHAARELLDEEIPALAAGPLRARALMVRGSIAWHQENGVVAAKLLESALDDAKSDQELTGQLHSKLSVFYSTDCAEAHLHAEAAVSALADSDSLAGALLNLCHTSAQLGLPPRTDLLDRGLADLTSPVPGMWYLAVDSTVDRARHRFATMLARADVASEADLLTHLGEVELVAGNLSAARKYADLATTAAMQLGQQFADRPRRLRAFVHAHAGELNEARQIAEDGADRAEANGDLAIAVGYLSVLAFIAASEADPAAVVGYTGRSRRHLATIGIKDPLGRDDPAIERICALAELDRLAEASAELADFEQRYVRFPRPWMEPVLARARATIAAAHGSSALDVNPRWSRFDQARVLLLRGRLLRRARRPGAAATALTSAEAIFSELTYPVWAAMARAELARVSRRRSAAAQLSQTEQRVADLVVSGMTTKQVAATLFMSPRTVESHVARAYRKLGIHSRAELGRVMAG</sequence>
<dbReference type="Gene3D" id="1.10.10.10">
    <property type="entry name" value="Winged helix-like DNA-binding domain superfamily/Winged helix DNA-binding domain"/>
    <property type="match status" value="1"/>
</dbReference>
<dbReference type="Pfam" id="PF00196">
    <property type="entry name" value="GerE"/>
    <property type="match status" value="1"/>
</dbReference>
<dbReference type="PROSITE" id="PS00622">
    <property type="entry name" value="HTH_LUXR_1"/>
    <property type="match status" value="1"/>
</dbReference>
<dbReference type="EMBL" id="QHKI01000004">
    <property type="protein sequence ID" value="RSM88575.1"/>
    <property type="molecule type" value="Genomic_DNA"/>
</dbReference>
<evidence type="ECO:0000259" key="3">
    <source>
        <dbReference type="PROSITE" id="PS50043"/>
    </source>
</evidence>
<evidence type="ECO:0000256" key="2">
    <source>
        <dbReference type="ARBA" id="ARBA00022840"/>
    </source>
</evidence>
<dbReference type="InterPro" id="IPR016032">
    <property type="entry name" value="Sig_transdc_resp-reg_C-effctor"/>
</dbReference>
<dbReference type="PANTHER" id="PTHR16305">
    <property type="entry name" value="TESTICULAR SOLUBLE ADENYLYL CYCLASE"/>
    <property type="match status" value="1"/>
</dbReference>
<protein>
    <recommendedName>
        <fullName evidence="3">HTH luxR-type domain-containing protein</fullName>
    </recommendedName>
</protein>